<dbReference type="AlphaFoldDB" id="A0A919W9F7"/>
<protein>
    <submittedName>
        <fullName evidence="1">Uncharacterized protein</fullName>
    </submittedName>
</protein>
<sequence length="214" mass="23363">MLDFELIVPEGWVHVPTLPELRRVRAKTIEAIVRHALPDTLPRDKAGPWRRMLNRDLTDATDQAERQGARAVVLPVTEMHGMRLPGTLLLSVIEDDGEPQDPRSVLNSILADAGPDGMALEIDGCPAARVRQVVDSGPIKRKAPAVRVNYYVAAPDAPGVWGVLTFTVLTDGDVEADPVQAIVLLFDAVVTTLRWAPDVDLPTEDELLTEGTSR</sequence>
<evidence type="ECO:0000313" key="1">
    <source>
        <dbReference type="EMBL" id="GIM96078.1"/>
    </source>
</evidence>
<accession>A0A919W9F7</accession>
<gene>
    <name evidence="1" type="ORF">Ato02nite_078710</name>
</gene>
<reference evidence="1 2" key="1">
    <citation type="submission" date="2021-03" db="EMBL/GenBank/DDBJ databases">
        <title>Whole genome shotgun sequence of Actinoplanes toevensis NBRC 105298.</title>
        <authorList>
            <person name="Komaki H."/>
            <person name="Tamura T."/>
        </authorList>
    </citation>
    <scope>NUCLEOTIDE SEQUENCE [LARGE SCALE GENOMIC DNA]</scope>
    <source>
        <strain evidence="1 2">NBRC 105298</strain>
    </source>
</reference>
<keyword evidence="2" id="KW-1185">Reference proteome</keyword>
<dbReference type="RefSeq" id="WP_213011763.1">
    <property type="nucleotide sequence ID" value="NZ_BOQN01000105.1"/>
</dbReference>
<dbReference type="Proteomes" id="UP000677082">
    <property type="component" value="Unassembled WGS sequence"/>
</dbReference>
<organism evidence="1 2">
    <name type="scientific">Paractinoplanes toevensis</name>
    <dbReference type="NCBI Taxonomy" id="571911"/>
    <lineage>
        <taxon>Bacteria</taxon>
        <taxon>Bacillati</taxon>
        <taxon>Actinomycetota</taxon>
        <taxon>Actinomycetes</taxon>
        <taxon>Micromonosporales</taxon>
        <taxon>Micromonosporaceae</taxon>
        <taxon>Paractinoplanes</taxon>
    </lineage>
</organism>
<evidence type="ECO:0000313" key="2">
    <source>
        <dbReference type="Proteomes" id="UP000677082"/>
    </source>
</evidence>
<comment type="caution">
    <text evidence="1">The sequence shown here is derived from an EMBL/GenBank/DDBJ whole genome shotgun (WGS) entry which is preliminary data.</text>
</comment>
<dbReference type="EMBL" id="BOQN01000105">
    <property type="protein sequence ID" value="GIM96078.1"/>
    <property type="molecule type" value="Genomic_DNA"/>
</dbReference>
<name>A0A919W9F7_9ACTN</name>
<proteinExistence type="predicted"/>